<evidence type="ECO:0000313" key="2">
    <source>
        <dbReference type="Proteomes" id="UP000551709"/>
    </source>
</evidence>
<dbReference type="InterPro" id="IPR007487">
    <property type="entry name" value="ABC_transpt-TYRBP-like"/>
</dbReference>
<proteinExistence type="predicted"/>
<dbReference type="RefSeq" id="WP_166076081.1">
    <property type="nucleotide sequence ID" value="NZ_CP096255.1"/>
</dbReference>
<protein>
    <submittedName>
        <fullName evidence="1">ABC transporter substrate-binding protein</fullName>
    </submittedName>
</protein>
<dbReference type="Gene3D" id="3.40.50.2300">
    <property type="match status" value="2"/>
</dbReference>
<dbReference type="Proteomes" id="UP000551709">
    <property type="component" value="Chromosome"/>
</dbReference>
<reference evidence="1" key="2">
    <citation type="submission" date="2022-04" db="EMBL/GenBank/DDBJ databases">
        <authorList>
            <person name="Bromfield E.S.P."/>
            <person name="Cloutier S."/>
        </authorList>
    </citation>
    <scope>NUCLEOTIDE SEQUENCE</scope>
    <source>
        <strain evidence="1">1S5</strain>
    </source>
</reference>
<dbReference type="PANTHER" id="PTHR35271:SF1">
    <property type="entry name" value="ABC TRANSPORTER, SUBSTRATE-BINDING LIPOPROTEIN"/>
    <property type="match status" value="1"/>
</dbReference>
<evidence type="ECO:0000313" key="1">
    <source>
        <dbReference type="EMBL" id="UPT86901.1"/>
    </source>
</evidence>
<organism evidence="1 2">
    <name type="scientific">Bradyrhizobium barranii subsp. apii</name>
    <dbReference type="NCBI Taxonomy" id="2819348"/>
    <lineage>
        <taxon>Bacteria</taxon>
        <taxon>Pseudomonadati</taxon>
        <taxon>Pseudomonadota</taxon>
        <taxon>Alphaproteobacteria</taxon>
        <taxon>Hyphomicrobiales</taxon>
        <taxon>Nitrobacteraceae</taxon>
        <taxon>Bradyrhizobium</taxon>
        <taxon>Bradyrhizobium barranii</taxon>
    </lineage>
</organism>
<accession>A0A8U0FK91</accession>
<dbReference type="PANTHER" id="PTHR35271">
    <property type="entry name" value="ABC TRANSPORTER, SUBSTRATE-BINDING LIPOPROTEIN-RELATED"/>
    <property type="match status" value="1"/>
</dbReference>
<sequence length="273" mass="28617">MGQIEGQNLKVESYGREQNTSGLEALATEIVSSNPDVILLGGPGALIFKKLTSRIPIVTITGDPVRLGIAESLARPGGNFTGASIDTGPSIHGKRIALLREIFPSISTLGVLALHIQYNGLAKGSPIPAAAQEAGLPIAVSLLDVGAQENDWRAAVESLSGEGANAVMVVDSPETFQNSALIAKLLTDARLPAIFAFTESVEAGGLMAYSFDLVELYKRAANNIDAIFRGAKAGDIPFYQVTKFDLSINLKMARQLGLSVSPALSASADKVIE</sequence>
<dbReference type="AlphaFoldDB" id="A0A8U0FK91"/>
<dbReference type="CDD" id="cd06325">
    <property type="entry name" value="PBP1_ABC_unchar_transporter"/>
    <property type="match status" value="1"/>
</dbReference>
<dbReference type="Pfam" id="PF04392">
    <property type="entry name" value="ABC_sub_bind"/>
    <property type="match status" value="1"/>
</dbReference>
<dbReference type="EMBL" id="CP096255">
    <property type="protein sequence ID" value="UPT86901.1"/>
    <property type="molecule type" value="Genomic_DNA"/>
</dbReference>
<reference evidence="1" key="1">
    <citation type="journal article" date="2017" name="Syst. Appl. Microbiol.">
        <title>Soybeans inoculated with root zone soils of Canadian native legumes harbour diverse and novel Bradyrhizobium spp. that possess agricultural potential.</title>
        <authorList>
            <person name="Bromfield E.S.P."/>
            <person name="Cloutier S."/>
            <person name="Tambong J.T."/>
            <person name="Tran Thi T.V."/>
        </authorList>
    </citation>
    <scope>NUCLEOTIDE SEQUENCE</scope>
    <source>
        <strain evidence="1">1S5</strain>
    </source>
</reference>
<gene>
    <name evidence="1" type="ORF">HAP41_0000042905</name>
</gene>
<name>A0A8U0FK91_9BRAD</name>